<feature type="chain" id="PRO_5012251499" evidence="8">
    <location>
        <begin position="24"/>
        <end position="218"/>
    </location>
</feature>
<dbReference type="GO" id="GO:0071555">
    <property type="term" value="P:cell wall organization"/>
    <property type="evidence" value="ECO:0007669"/>
    <property type="project" value="UniProtKB-UniRule"/>
</dbReference>
<evidence type="ECO:0000313" key="10">
    <source>
        <dbReference type="EMBL" id="SHF54731.1"/>
    </source>
</evidence>
<reference evidence="10 11" key="1">
    <citation type="submission" date="2016-11" db="EMBL/GenBank/DDBJ databases">
        <authorList>
            <person name="Jaros S."/>
            <person name="Januszkiewicz K."/>
            <person name="Wedrychowicz H."/>
        </authorList>
    </citation>
    <scope>NUCLEOTIDE SEQUENCE [LARGE SCALE GENOMIC DNA]</scope>
    <source>
        <strain evidence="10 11">DSM 19980</strain>
    </source>
</reference>
<proteinExistence type="inferred from homology"/>
<dbReference type="GO" id="GO:0008360">
    <property type="term" value="P:regulation of cell shape"/>
    <property type="evidence" value="ECO:0007669"/>
    <property type="project" value="UniProtKB-UniRule"/>
</dbReference>
<evidence type="ECO:0000313" key="11">
    <source>
        <dbReference type="Proteomes" id="UP000184346"/>
    </source>
</evidence>
<feature type="signal peptide" evidence="8">
    <location>
        <begin position="1"/>
        <end position="23"/>
    </location>
</feature>
<evidence type="ECO:0000256" key="1">
    <source>
        <dbReference type="ARBA" id="ARBA00004752"/>
    </source>
</evidence>
<dbReference type="AlphaFoldDB" id="A0A1M5CJ67"/>
<protein>
    <submittedName>
        <fullName evidence="10">L,D-transpeptidase catalytic domain</fullName>
    </submittedName>
</protein>
<dbReference type="STRING" id="1121942.SAMN02745148_02939"/>
<dbReference type="UniPathway" id="UPA00219"/>
<dbReference type="GO" id="GO:0016740">
    <property type="term" value="F:transferase activity"/>
    <property type="evidence" value="ECO:0007669"/>
    <property type="project" value="UniProtKB-KW"/>
</dbReference>
<dbReference type="EMBL" id="FQUJ01000014">
    <property type="protein sequence ID" value="SHF54731.1"/>
    <property type="molecule type" value="Genomic_DNA"/>
</dbReference>
<evidence type="ECO:0000256" key="8">
    <source>
        <dbReference type="SAM" id="SignalP"/>
    </source>
</evidence>
<dbReference type="Proteomes" id="UP000184346">
    <property type="component" value="Unassembled WGS sequence"/>
</dbReference>
<dbReference type="SUPFAM" id="SSF141523">
    <property type="entry name" value="L,D-transpeptidase catalytic domain-like"/>
    <property type="match status" value="1"/>
</dbReference>
<gene>
    <name evidence="10" type="ORF">SAMN02745148_02939</name>
</gene>
<dbReference type="RefSeq" id="WP_175546988.1">
    <property type="nucleotide sequence ID" value="NZ_FQUJ01000014.1"/>
</dbReference>
<accession>A0A1M5CJ67</accession>
<dbReference type="PROSITE" id="PS52029">
    <property type="entry name" value="LD_TPASE"/>
    <property type="match status" value="1"/>
</dbReference>
<feature type="active site" description="Nucleophile" evidence="7">
    <location>
        <position position="193"/>
    </location>
</feature>
<dbReference type="Pfam" id="PF03734">
    <property type="entry name" value="YkuD"/>
    <property type="match status" value="1"/>
</dbReference>
<dbReference type="InterPro" id="IPR005490">
    <property type="entry name" value="LD_TPept_cat_dom"/>
</dbReference>
<keyword evidence="5 7" id="KW-0573">Peptidoglycan synthesis</keyword>
<keyword evidence="6 7" id="KW-0961">Cell wall biogenesis/degradation</keyword>
<comment type="similarity">
    <text evidence="2">Belongs to the YkuD family.</text>
</comment>
<evidence type="ECO:0000256" key="5">
    <source>
        <dbReference type="ARBA" id="ARBA00022984"/>
    </source>
</evidence>
<keyword evidence="4 7" id="KW-0133">Cell shape</keyword>
<name>A0A1M5CJ67_9GAMM</name>
<dbReference type="Gene3D" id="2.40.440.10">
    <property type="entry name" value="L,D-transpeptidase catalytic domain-like"/>
    <property type="match status" value="1"/>
</dbReference>
<evidence type="ECO:0000256" key="2">
    <source>
        <dbReference type="ARBA" id="ARBA00005992"/>
    </source>
</evidence>
<comment type="pathway">
    <text evidence="1 7">Cell wall biogenesis; peptidoglycan biosynthesis.</text>
</comment>
<evidence type="ECO:0000256" key="3">
    <source>
        <dbReference type="ARBA" id="ARBA00022679"/>
    </source>
</evidence>
<evidence type="ECO:0000256" key="4">
    <source>
        <dbReference type="ARBA" id="ARBA00022960"/>
    </source>
</evidence>
<dbReference type="CDD" id="cd16913">
    <property type="entry name" value="YkuD_like"/>
    <property type="match status" value="1"/>
</dbReference>
<dbReference type="GO" id="GO:0004180">
    <property type="term" value="F:carboxypeptidase activity"/>
    <property type="evidence" value="ECO:0007669"/>
    <property type="project" value="UniProtKB-ARBA"/>
</dbReference>
<dbReference type="InterPro" id="IPR038063">
    <property type="entry name" value="Transpep_catalytic_dom"/>
</dbReference>
<keyword evidence="3" id="KW-0808">Transferase</keyword>
<keyword evidence="8" id="KW-0732">Signal</keyword>
<dbReference type="GO" id="GO:0009252">
    <property type="term" value="P:peptidoglycan biosynthetic process"/>
    <property type="evidence" value="ECO:0007669"/>
    <property type="project" value="UniProtKB-UniPathway"/>
</dbReference>
<feature type="active site" description="Proton donor/acceptor" evidence="7">
    <location>
        <position position="174"/>
    </location>
</feature>
<evidence type="ECO:0000259" key="9">
    <source>
        <dbReference type="PROSITE" id="PS52029"/>
    </source>
</evidence>
<sequence length="218" mass="24213">MKKWLACMLLAGLLGSAVTPSLADIDASESQATPGLSTLQSLWESLDAPARPLDVSQDEPWVYIDLLKRELSVFRNGARLESIPYLAYGAAGAEEVRLRGSKQTPTGVFAIRRINRQSKFRLFFGIDYPTPQVAHSAWEDGILSDEQYQYYLDYRARYGVAPADTPLGGYIGIHGLGRSPLWIHRKRDWTAGCVAVTNDEIQALDKWLDVGTKVVIRG</sequence>
<keyword evidence="11" id="KW-1185">Reference proteome</keyword>
<evidence type="ECO:0000256" key="6">
    <source>
        <dbReference type="ARBA" id="ARBA00023316"/>
    </source>
</evidence>
<evidence type="ECO:0000256" key="7">
    <source>
        <dbReference type="PROSITE-ProRule" id="PRU01373"/>
    </source>
</evidence>
<feature type="domain" description="L,D-TPase catalytic" evidence="9">
    <location>
        <begin position="60"/>
        <end position="217"/>
    </location>
</feature>
<organism evidence="10 11">
    <name type="scientific">Modicisalibacter ilicicola DSM 19980</name>
    <dbReference type="NCBI Taxonomy" id="1121942"/>
    <lineage>
        <taxon>Bacteria</taxon>
        <taxon>Pseudomonadati</taxon>
        <taxon>Pseudomonadota</taxon>
        <taxon>Gammaproteobacteria</taxon>
        <taxon>Oceanospirillales</taxon>
        <taxon>Halomonadaceae</taxon>
        <taxon>Modicisalibacter</taxon>
    </lineage>
</organism>